<reference evidence="2" key="1">
    <citation type="submission" date="2021-01" db="EMBL/GenBank/DDBJ databases">
        <title>Active Sulfur Cycling in an Early Earth Analoge.</title>
        <authorList>
            <person name="Hahn C.R."/>
            <person name="Youssef N.H."/>
            <person name="Elshahed M."/>
        </authorList>
    </citation>
    <scope>NUCLEOTIDE SEQUENCE</scope>
    <source>
        <strain evidence="2">Zod_Metabat.1151</strain>
    </source>
</reference>
<dbReference type="EMBL" id="JAFGDB010000057">
    <property type="protein sequence ID" value="MBN2067494.1"/>
    <property type="molecule type" value="Genomic_DNA"/>
</dbReference>
<proteinExistence type="predicted"/>
<protein>
    <submittedName>
        <fullName evidence="2">Uncharacterized protein</fullName>
    </submittedName>
</protein>
<name>A0A938YNN1_9ARCH</name>
<keyword evidence="1" id="KW-1133">Transmembrane helix</keyword>
<feature type="transmembrane region" description="Helical" evidence="1">
    <location>
        <begin position="7"/>
        <end position="28"/>
    </location>
</feature>
<evidence type="ECO:0000313" key="2">
    <source>
        <dbReference type="EMBL" id="MBN2067494.1"/>
    </source>
</evidence>
<sequence length="444" mass="47336">MDGKQLFSLLVAAIMVGSIVGFTFFYTFPDQDNSGNEPPPLFEEPVELAFSAENVNGTVMDILPSIRVVAETQDASLEELSRKIYAVQGITRATGRFQPATETTLGTGFVFVGDISFGKDLNSAYVIQKLGEEAGLVNVDGFSYALVELPRRIMVYNSDTNTSRDLNLSENISEALVYFRTLEGDEVELSISANFFSGALSDLTAYETRNITAEPVSKQASLSAPVSSLESRLVFNAEISRSALAGLSDLNAELNSLENVVYADAVLPEIAPALFVSSLGEVSGEQLLDLNSFLHDLNAETVSFYSQPLYAYVEFNSLIGNASFLEKISSIEEKLSGLSIDASVGESTGYIYGELNLAGPDSATVNSANAGLLALFPSDATVKQPGELALSEISDSDSGLSYAVPSGSVSALLSPGHSMAELVQVEVNYALVRGEIADISAFEE</sequence>
<gene>
    <name evidence="2" type="ORF">JW744_03430</name>
</gene>
<keyword evidence="1" id="KW-0472">Membrane</keyword>
<keyword evidence="1" id="KW-0812">Transmembrane</keyword>
<evidence type="ECO:0000313" key="3">
    <source>
        <dbReference type="Proteomes" id="UP000809243"/>
    </source>
</evidence>
<evidence type="ECO:0000256" key="1">
    <source>
        <dbReference type="SAM" id="Phobius"/>
    </source>
</evidence>
<dbReference type="Proteomes" id="UP000809243">
    <property type="component" value="Unassembled WGS sequence"/>
</dbReference>
<accession>A0A938YNN1</accession>
<dbReference type="AlphaFoldDB" id="A0A938YNN1"/>
<comment type="caution">
    <text evidence="2">The sequence shown here is derived from an EMBL/GenBank/DDBJ whole genome shotgun (WGS) entry which is preliminary data.</text>
</comment>
<organism evidence="2 3">
    <name type="scientific">Candidatus Iainarchaeum sp</name>
    <dbReference type="NCBI Taxonomy" id="3101447"/>
    <lineage>
        <taxon>Archaea</taxon>
        <taxon>Candidatus Iainarchaeota</taxon>
        <taxon>Candidatus Iainarchaeia</taxon>
        <taxon>Candidatus Iainarchaeales</taxon>
        <taxon>Candidatus Iainarchaeaceae</taxon>
        <taxon>Candidatus Iainarchaeum</taxon>
    </lineage>
</organism>